<keyword evidence="4" id="KW-1185">Reference proteome</keyword>
<gene>
    <name evidence="3" type="ORF">Sxan_12810</name>
</gene>
<keyword evidence="2" id="KW-0812">Transmembrane</keyword>
<feature type="compositionally biased region" description="Low complexity" evidence="1">
    <location>
        <begin position="53"/>
        <end position="72"/>
    </location>
</feature>
<comment type="caution">
    <text evidence="3">The sequence shown here is derived from an EMBL/GenBank/DDBJ whole genome shotgun (WGS) entry which is preliminary data.</text>
</comment>
<organism evidence="3 4">
    <name type="scientific">Streptomyces xanthophaeus</name>
    <dbReference type="NCBI Taxonomy" id="67385"/>
    <lineage>
        <taxon>Bacteria</taxon>
        <taxon>Bacillati</taxon>
        <taxon>Actinomycetota</taxon>
        <taxon>Actinomycetes</taxon>
        <taxon>Kitasatosporales</taxon>
        <taxon>Streptomycetaceae</taxon>
        <taxon>Streptomyces</taxon>
    </lineage>
</organism>
<proteinExistence type="predicted"/>
<feature type="compositionally biased region" description="Low complexity" evidence="1">
    <location>
        <begin position="99"/>
        <end position="115"/>
    </location>
</feature>
<feature type="region of interest" description="Disordered" evidence="1">
    <location>
        <begin position="48"/>
        <end position="129"/>
    </location>
</feature>
<protein>
    <submittedName>
        <fullName evidence="3">Uncharacterized protein</fullName>
    </submittedName>
</protein>
<sequence length="129" mass="12653">MGAVAAVAVAALVNIATGWFADGAVVWWVSGGVLLVVGIAVQWWLTSPPQGDGARSVSASGQGAVAAGGSARDVSTTFLRRGARRPARRGSGEQAEHPGGVSASGDGSVAAGADATGVRTEVTDDGRPA</sequence>
<evidence type="ECO:0000256" key="2">
    <source>
        <dbReference type="SAM" id="Phobius"/>
    </source>
</evidence>
<name>A0A919GVF7_9ACTN</name>
<keyword evidence="2" id="KW-1133">Transmembrane helix</keyword>
<dbReference type="AlphaFoldDB" id="A0A919GVF7"/>
<feature type="transmembrane region" description="Helical" evidence="2">
    <location>
        <begin position="25"/>
        <end position="45"/>
    </location>
</feature>
<evidence type="ECO:0000313" key="4">
    <source>
        <dbReference type="Proteomes" id="UP000600026"/>
    </source>
</evidence>
<keyword evidence="2" id="KW-0472">Membrane</keyword>
<reference evidence="3" key="1">
    <citation type="submission" date="2020-09" db="EMBL/GenBank/DDBJ databases">
        <title>Whole genome shotgun sequence of Streptomyces xanthophaeus NBRC 12829.</title>
        <authorList>
            <person name="Komaki H."/>
            <person name="Tamura T."/>
        </authorList>
    </citation>
    <scope>NUCLEOTIDE SEQUENCE</scope>
    <source>
        <strain evidence="3">NBRC 12829</strain>
    </source>
</reference>
<dbReference type="EMBL" id="BNEE01000004">
    <property type="protein sequence ID" value="GHI83917.1"/>
    <property type="molecule type" value="Genomic_DNA"/>
</dbReference>
<accession>A0A919GVF7</accession>
<evidence type="ECO:0000256" key="1">
    <source>
        <dbReference type="SAM" id="MobiDB-lite"/>
    </source>
</evidence>
<evidence type="ECO:0000313" key="3">
    <source>
        <dbReference type="EMBL" id="GHI83917.1"/>
    </source>
</evidence>
<dbReference type="Proteomes" id="UP000600026">
    <property type="component" value="Unassembled WGS sequence"/>
</dbReference>